<dbReference type="PANTHER" id="PTHR45772:SF7">
    <property type="entry name" value="AMINO ACID ABC TRANSPORTER ATP-BINDING PROTEIN"/>
    <property type="match status" value="1"/>
</dbReference>
<reference evidence="5" key="1">
    <citation type="submission" date="2020-07" db="EMBL/GenBank/DDBJ databases">
        <title>Huge and variable diversity of episymbiotic CPR bacteria and DPANN archaea in groundwater ecosystems.</title>
        <authorList>
            <person name="He C.Y."/>
            <person name="Keren R."/>
            <person name="Whittaker M."/>
            <person name="Farag I.F."/>
            <person name="Doudna J."/>
            <person name="Cate J.H.D."/>
            <person name="Banfield J.F."/>
        </authorList>
    </citation>
    <scope>NUCLEOTIDE SEQUENCE</scope>
    <source>
        <strain evidence="5">NC_groundwater_717_Ag_S-0.2um_59_8</strain>
    </source>
</reference>
<dbReference type="GO" id="GO:0015188">
    <property type="term" value="F:L-isoleucine transmembrane transporter activity"/>
    <property type="evidence" value="ECO:0007669"/>
    <property type="project" value="TreeGrafter"/>
</dbReference>
<proteinExistence type="predicted"/>
<evidence type="ECO:0000256" key="3">
    <source>
        <dbReference type="ARBA" id="ARBA00022840"/>
    </source>
</evidence>
<dbReference type="GO" id="GO:1903806">
    <property type="term" value="P:L-isoleucine import across plasma membrane"/>
    <property type="evidence" value="ECO:0007669"/>
    <property type="project" value="TreeGrafter"/>
</dbReference>
<evidence type="ECO:0000259" key="4">
    <source>
        <dbReference type="PROSITE" id="PS50893"/>
    </source>
</evidence>
<sequence>MAPLLEVRNLSKQFGGLWAVKGLNFTLEEGEILGLIGPNGAGKTTLFNLITGFYHPTSGEIIFRGENIVGRKPHTICHRGIARTFQVVKPLGKMTVLENVMVGAFAHLGSKESARQESLELLSFTGLLPQKDMLAKDLTLAGRKRLELTRALATKPSLILLDEVVSGLNPTETEEVISLIQRLRDRGISAVAGVEHVMRVIMSISHRIVVINFGEKIAEGSPAEISRNPKVIEAYLGEAYA</sequence>
<gene>
    <name evidence="5" type="ORF">HYY65_10585</name>
</gene>
<dbReference type="InterPro" id="IPR051120">
    <property type="entry name" value="ABC_AA/LPS_Transport"/>
</dbReference>
<evidence type="ECO:0000256" key="1">
    <source>
        <dbReference type="ARBA" id="ARBA00022448"/>
    </source>
</evidence>
<name>A0A932GQH0_UNCTE</name>
<dbReference type="InterPro" id="IPR003593">
    <property type="entry name" value="AAA+_ATPase"/>
</dbReference>
<comment type="caution">
    <text evidence="5">The sequence shown here is derived from an EMBL/GenBank/DDBJ whole genome shotgun (WGS) entry which is preliminary data.</text>
</comment>
<dbReference type="PANTHER" id="PTHR45772">
    <property type="entry name" value="CONSERVED COMPONENT OF ABC TRANSPORTER FOR NATURAL AMINO ACIDS-RELATED"/>
    <property type="match status" value="1"/>
</dbReference>
<keyword evidence="2" id="KW-0547">Nucleotide-binding</keyword>
<dbReference type="PROSITE" id="PS50893">
    <property type="entry name" value="ABC_TRANSPORTER_2"/>
    <property type="match status" value="1"/>
</dbReference>
<feature type="domain" description="ABC transporter" evidence="4">
    <location>
        <begin position="5"/>
        <end position="238"/>
    </location>
</feature>
<dbReference type="Gene3D" id="3.40.50.300">
    <property type="entry name" value="P-loop containing nucleotide triphosphate hydrolases"/>
    <property type="match status" value="1"/>
</dbReference>
<dbReference type="GO" id="GO:0042941">
    <property type="term" value="P:D-alanine transmembrane transport"/>
    <property type="evidence" value="ECO:0007669"/>
    <property type="project" value="TreeGrafter"/>
</dbReference>
<keyword evidence="3 5" id="KW-0067">ATP-binding</keyword>
<dbReference type="InterPro" id="IPR003439">
    <property type="entry name" value="ABC_transporter-like_ATP-bd"/>
</dbReference>
<dbReference type="EMBL" id="JACPSX010000202">
    <property type="protein sequence ID" value="MBI3015486.1"/>
    <property type="molecule type" value="Genomic_DNA"/>
</dbReference>
<evidence type="ECO:0000313" key="5">
    <source>
        <dbReference type="EMBL" id="MBI3015486.1"/>
    </source>
</evidence>
<protein>
    <submittedName>
        <fullName evidence="5">ABC transporter ATP-binding protein</fullName>
    </submittedName>
</protein>
<dbReference type="SMART" id="SM00382">
    <property type="entry name" value="AAA"/>
    <property type="match status" value="1"/>
</dbReference>
<dbReference type="Pfam" id="PF00005">
    <property type="entry name" value="ABC_tran"/>
    <property type="match status" value="1"/>
</dbReference>
<dbReference type="AlphaFoldDB" id="A0A932GQH0"/>
<dbReference type="GO" id="GO:0005524">
    <property type="term" value="F:ATP binding"/>
    <property type="evidence" value="ECO:0007669"/>
    <property type="project" value="UniProtKB-KW"/>
</dbReference>
<dbReference type="InterPro" id="IPR032823">
    <property type="entry name" value="BCA_ABC_TP_C"/>
</dbReference>
<evidence type="ECO:0000313" key="6">
    <source>
        <dbReference type="Proteomes" id="UP000741360"/>
    </source>
</evidence>
<dbReference type="GO" id="GO:0016887">
    <property type="term" value="F:ATP hydrolysis activity"/>
    <property type="evidence" value="ECO:0007669"/>
    <property type="project" value="InterPro"/>
</dbReference>
<keyword evidence="1" id="KW-0813">Transport</keyword>
<dbReference type="SUPFAM" id="SSF52540">
    <property type="entry name" value="P-loop containing nucleoside triphosphate hydrolases"/>
    <property type="match status" value="1"/>
</dbReference>
<dbReference type="GO" id="GO:0015808">
    <property type="term" value="P:L-alanine transport"/>
    <property type="evidence" value="ECO:0007669"/>
    <property type="project" value="TreeGrafter"/>
</dbReference>
<accession>A0A932GQH0</accession>
<dbReference type="Pfam" id="PF12399">
    <property type="entry name" value="BCA_ABC_TP_C"/>
    <property type="match status" value="1"/>
</dbReference>
<dbReference type="GO" id="GO:1903805">
    <property type="term" value="P:L-valine import across plasma membrane"/>
    <property type="evidence" value="ECO:0007669"/>
    <property type="project" value="TreeGrafter"/>
</dbReference>
<organism evidence="5 6">
    <name type="scientific">Tectimicrobiota bacterium</name>
    <dbReference type="NCBI Taxonomy" id="2528274"/>
    <lineage>
        <taxon>Bacteria</taxon>
        <taxon>Pseudomonadati</taxon>
        <taxon>Nitrospinota/Tectimicrobiota group</taxon>
        <taxon>Candidatus Tectimicrobiota</taxon>
    </lineage>
</organism>
<dbReference type="Proteomes" id="UP000741360">
    <property type="component" value="Unassembled WGS sequence"/>
</dbReference>
<dbReference type="GO" id="GO:0005304">
    <property type="term" value="F:L-valine transmembrane transporter activity"/>
    <property type="evidence" value="ECO:0007669"/>
    <property type="project" value="TreeGrafter"/>
</dbReference>
<dbReference type="GO" id="GO:0015192">
    <property type="term" value="F:L-phenylalanine transmembrane transporter activity"/>
    <property type="evidence" value="ECO:0007669"/>
    <property type="project" value="TreeGrafter"/>
</dbReference>
<evidence type="ECO:0000256" key="2">
    <source>
        <dbReference type="ARBA" id="ARBA00022741"/>
    </source>
</evidence>
<dbReference type="GO" id="GO:0005886">
    <property type="term" value="C:plasma membrane"/>
    <property type="evidence" value="ECO:0007669"/>
    <property type="project" value="TreeGrafter"/>
</dbReference>
<dbReference type="CDD" id="cd03219">
    <property type="entry name" value="ABC_Mj1267_LivG_branched"/>
    <property type="match status" value="1"/>
</dbReference>
<dbReference type="InterPro" id="IPR027417">
    <property type="entry name" value="P-loop_NTPase"/>
</dbReference>
<dbReference type="FunFam" id="3.40.50.300:FF:000421">
    <property type="entry name" value="Branched-chain amino acid ABC transporter ATP-binding protein"/>
    <property type="match status" value="1"/>
</dbReference>